<dbReference type="PANTHER" id="PTHR22967:SF57">
    <property type="entry name" value="AUXILIN, ISOFORM A-RELATED"/>
    <property type="match status" value="1"/>
</dbReference>
<dbReference type="EnsemblProtists" id="EKX45364">
    <property type="protein sequence ID" value="EKX45364"/>
    <property type="gene ID" value="GUITHDRAFT_62023"/>
</dbReference>
<gene>
    <name evidence="10" type="ORF">GUITHDRAFT_62023</name>
</gene>
<evidence type="ECO:0000313" key="11">
    <source>
        <dbReference type="EnsemblProtists" id="EKX45364"/>
    </source>
</evidence>
<dbReference type="OrthoDB" id="2018507at2759"/>
<evidence type="ECO:0000256" key="6">
    <source>
        <dbReference type="ARBA" id="ARBA00022840"/>
    </source>
</evidence>
<evidence type="ECO:0000256" key="4">
    <source>
        <dbReference type="ARBA" id="ARBA00022741"/>
    </source>
</evidence>
<dbReference type="SUPFAM" id="SSF56112">
    <property type="entry name" value="Protein kinase-like (PK-like)"/>
    <property type="match status" value="1"/>
</dbReference>
<dbReference type="OMA" id="PLPEMWV"/>
<dbReference type="KEGG" id="gtt:GUITHDRAFT_62023"/>
<accession>L1JB74</accession>
<keyword evidence="2" id="KW-0723">Serine/threonine-protein kinase</keyword>
<feature type="non-terminal residue" evidence="10">
    <location>
        <position position="1"/>
    </location>
</feature>
<dbReference type="PROSITE" id="PS50011">
    <property type="entry name" value="PROTEIN_KINASE_DOM"/>
    <property type="match status" value="1"/>
</dbReference>
<evidence type="ECO:0000256" key="8">
    <source>
        <dbReference type="ARBA" id="ARBA00048679"/>
    </source>
</evidence>
<protein>
    <recommendedName>
        <fullName evidence="1">non-specific serine/threonine protein kinase</fullName>
        <ecNumber evidence="1">2.7.11.1</ecNumber>
    </recommendedName>
</protein>
<evidence type="ECO:0000259" key="9">
    <source>
        <dbReference type="PROSITE" id="PS50011"/>
    </source>
</evidence>
<dbReference type="SMART" id="SM00220">
    <property type="entry name" value="S_TKc"/>
    <property type="match status" value="1"/>
</dbReference>
<evidence type="ECO:0000256" key="3">
    <source>
        <dbReference type="ARBA" id="ARBA00022679"/>
    </source>
</evidence>
<evidence type="ECO:0000256" key="7">
    <source>
        <dbReference type="ARBA" id="ARBA00047899"/>
    </source>
</evidence>
<dbReference type="STRING" id="905079.L1JB74"/>
<sequence>VEVAGRSVRIGPVIAEGGYSFVHVAYDMLERRRTLALKRIVCHERDDVARAIEEIELLKTLPLHPNIVRYRSSAQRKIALPGGVIATEVLLLTDFYPGGGLQDVMNRLREEGQVLSEQALLLLFGQVCNAVAHLHSQSPPIAHRDVKLENVLLHGEMDASSPGRVRLVLCDFGSATTRAQVYETRKDILEEEERIQKFTTLAYRAPEMVDLYQRKRIDERVDVWALGVLLYNMCFNKFPFDPQSPLSILSGRFSFPTGKGGDQMYSAALLDVISRCLLVDPDVRPSVFEVLDQVRKL</sequence>
<reference evidence="10 12" key="1">
    <citation type="journal article" date="2012" name="Nature">
        <title>Algal genomes reveal evolutionary mosaicism and the fate of nucleomorphs.</title>
        <authorList>
            <consortium name="DOE Joint Genome Institute"/>
            <person name="Curtis B.A."/>
            <person name="Tanifuji G."/>
            <person name="Burki F."/>
            <person name="Gruber A."/>
            <person name="Irimia M."/>
            <person name="Maruyama S."/>
            <person name="Arias M.C."/>
            <person name="Ball S.G."/>
            <person name="Gile G.H."/>
            <person name="Hirakawa Y."/>
            <person name="Hopkins J.F."/>
            <person name="Kuo A."/>
            <person name="Rensing S.A."/>
            <person name="Schmutz J."/>
            <person name="Symeonidi A."/>
            <person name="Elias M."/>
            <person name="Eveleigh R.J."/>
            <person name="Herman E.K."/>
            <person name="Klute M.J."/>
            <person name="Nakayama T."/>
            <person name="Obornik M."/>
            <person name="Reyes-Prieto A."/>
            <person name="Armbrust E.V."/>
            <person name="Aves S.J."/>
            <person name="Beiko R.G."/>
            <person name="Coutinho P."/>
            <person name="Dacks J.B."/>
            <person name="Durnford D.G."/>
            <person name="Fast N.M."/>
            <person name="Green B.R."/>
            <person name="Grisdale C.J."/>
            <person name="Hempel F."/>
            <person name="Henrissat B."/>
            <person name="Hoppner M.P."/>
            <person name="Ishida K."/>
            <person name="Kim E."/>
            <person name="Koreny L."/>
            <person name="Kroth P.G."/>
            <person name="Liu Y."/>
            <person name="Malik S.B."/>
            <person name="Maier U.G."/>
            <person name="McRose D."/>
            <person name="Mock T."/>
            <person name="Neilson J.A."/>
            <person name="Onodera N.T."/>
            <person name="Poole A.M."/>
            <person name="Pritham E.J."/>
            <person name="Richards T.A."/>
            <person name="Rocap G."/>
            <person name="Roy S.W."/>
            <person name="Sarai C."/>
            <person name="Schaack S."/>
            <person name="Shirato S."/>
            <person name="Slamovits C.H."/>
            <person name="Spencer D.F."/>
            <person name="Suzuki S."/>
            <person name="Worden A.Z."/>
            <person name="Zauner S."/>
            <person name="Barry K."/>
            <person name="Bell C."/>
            <person name="Bharti A.K."/>
            <person name="Crow J.A."/>
            <person name="Grimwood J."/>
            <person name="Kramer R."/>
            <person name="Lindquist E."/>
            <person name="Lucas S."/>
            <person name="Salamov A."/>
            <person name="McFadden G.I."/>
            <person name="Lane C.E."/>
            <person name="Keeling P.J."/>
            <person name="Gray M.W."/>
            <person name="Grigoriev I.V."/>
            <person name="Archibald J.M."/>
        </authorList>
    </citation>
    <scope>NUCLEOTIDE SEQUENCE</scope>
    <source>
        <strain evidence="10 12">CCMP2712</strain>
    </source>
</reference>
<comment type="catalytic activity">
    <reaction evidence="7">
        <text>L-threonyl-[protein] + ATP = O-phospho-L-threonyl-[protein] + ADP + H(+)</text>
        <dbReference type="Rhea" id="RHEA:46608"/>
        <dbReference type="Rhea" id="RHEA-COMP:11060"/>
        <dbReference type="Rhea" id="RHEA-COMP:11605"/>
        <dbReference type="ChEBI" id="CHEBI:15378"/>
        <dbReference type="ChEBI" id="CHEBI:30013"/>
        <dbReference type="ChEBI" id="CHEBI:30616"/>
        <dbReference type="ChEBI" id="CHEBI:61977"/>
        <dbReference type="ChEBI" id="CHEBI:456216"/>
        <dbReference type="EC" id="2.7.11.1"/>
    </reaction>
</comment>
<dbReference type="RefSeq" id="XP_005832344.1">
    <property type="nucleotide sequence ID" value="XM_005832287.1"/>
</dbReference>
<evidence type="ECO:0000256" key="1">
    <source>
        <dbReference type="ARBA" id="ARBA00012513"/>
    </source>
</evidence>
<keyword evidence="3" id="KW-0808">Transferase</keyword>
<dbReference type="PROSITE" id="PS00108">
    <property type="entry name" value="PROTEIN_KINASE_ST"/>
    <property type="match status" value="1"/>
</dbReference>
<keyword evidence="12" id="KW-1185">Reference proteome</keyword>
<evidence type="ECO:0000256" key="5">
    <source>
        <dbReference type="ARBA" id="ARBA00022777"/>
    </source>
</evidence>
<evidence type="ECO:0000313" key="10">
    <source>
        <dbReference type="EMBL" id="EKX45364.1"/>
    </source>
</evidence>
<dbReference type="eggNOG" id="KOG1989">
    <property type="taxonomic scope" value="Eukaryota"/>
</dbReference>
<dbReference type="HOGENOM" id="CLU_000288_109_3_1"/>
<organism evidence="10">
    <name type="scientific">Guillardia theta (strain CCMP2712)</name>
    <name type="common">Cryptophyte</name>
    <dbReference type="NCBI Taxonomy" id="905079"/>
    <lineage>
        <taxon>Eukaryota</taxon>
        <taxon>Cryptophyceae</taxon>
        <taxon>Pyrenomonadales</taxon>
        <taxon>Geminigeraceae</taxon>
        <taxon>Guillardia</taxon>
    </lineage>
</organism>
<dbReference type="InterPro" id="IPR011009">
    <property type="entry name" value="Kinase-like_dom_sf"/>
</dbReference>
<dbReference type="InterPro" id="IPR000719">
    <property type="entry name" value="Prot_kinase_dom"/>
</dbReference>
<dbReference type="GO" id="GO:0004674">
    <property type="term" value="F:protein serine/threonine kinase activity"/>
    <property type="evidence" value="ECO:0007669"/>
    <property type="project" value="UniProtKB-KW"/>
</dbReference>
<dbReference type="AlphaFoldDB" id="L1JB74"/>
<dbReference type="PIRSF" id="PIRSF000654">
    <property type="entry name" value="Integrin-linked_kinase"/>
    <property type="match status" value="1"/>
</dbReference>
<dbReference type="Pfam" id="PF00069">
    <property type="entry name" value="Pkinase"/>
    <property type="match status" value="1"/>
</dbReference>
<reference evidence="12" key="2">
    <citation type="submission" date="2012-11" db="EMBL/GenBank/DDBJ databases">
        <authorList>
            <person name="Kuo A."/>
            <person name="Curtis B.A."/>
            <person name="Tanifuji G."/>
            <person name="Burki F."/>
            <person name="Gruber A."/>
            <person name="Irimia M."/>
            <person name="Maruyama S."/>
            <person name="Arias M.C."/>
            <person name="Ball S.G."/>
            <person name="Gile G.H."/>
            <person name="Hirakawa Y."/>
            <person name="Hopkins J.F."/>
            <person name="Rensing S.A."/>
            <person name="Schmutz J."/>
            <person name="Symeonidi A."/>
            <person name="Elias M."/>
            <person name="Eveleigh R.J."/>
            <person name="Herman E.K."/>
            <person name="Klute M.J."/>
            <person name="Nakayama T."/>
            <person name="Obornik M."/>
            <person name="Reyes-Prieto A."/>
            <person name="Armbrust E.V."/>
            <person name="Aves S.J."/>
            <person name="Beiko R.G."/>
            <person name="Coutinho P."/>
            <person name="Dacks J.B."/>
            <person name="Durnford D.G."/>
            <person name="Fast N.M."/>
            <person name="Green B.R."/>
            <person name="Grisdale C."/>
            <person name="Hempe F."/>
            <person name="Henrissat B."/>
            <person name="Hoppner M.P."/>
            <person name="Ishida K.-I."/>
            <person name="Kim E."/>
            <person name="Koreny L."/>
            <person name="Kroth P.G."/>
            <person name="Liu Y."/>
            <person name="Malik S.-B."/>
            <person name="Maier U.G."/>
            <person name="McRose D."/>
            <person name="Mock T."/>
            <person name="Neilson J.A."/>
            <person name="Onodera N.T."/>
            <person name="Poole A.M."/>
            <person name="Pritham E.J."/>
            <person name="Richards T.A."/>
            <person name="Rocap G."/>
            <person name="Roy S.W."/>
            <person name="Sarai C."/>
            <person name="Schaack S."/>
            <person name="Shirato S."/>
            <person name="Slamovits C.H."/>
            <person name="Spencer D.F."/>
            <person name="Suzuki S."/>
            <person name="Worden A.Z."/>
            <person name="Zauner S."/>
            <person name="Barry K."/>
            <person name="Bell C."/>
            <person name="Bharti A.K."/>
            <person name="Crow J.A."/>
            <person name="Grimwood J."/>
            <person name="Kramer R."/>
            <person name="Lindquist E."/>
            <person name="Lucas S."/>
            <person name="Salamov A."/>
            <person name="McFadden G.I."/>
            <person name="Lane C.E."/>
            <person name="Keeling P.J."/>
            <person name="Gray M.W."/>
            <person name="Grigoriev I.V."/>
            <person name="Archibald J.M."/>
        </authorList>
    </citation>
    <scope>NUCLEOTIDE SEQUENCE</scope>
    <source>
        <strain evidence="12">CCMP2712</strain>
    </source>
</reference>
<feature type="non-terminal residue" evidence="10">
    <location>
        <position position="297"/>
    </location>
</feature>
<dbReference type="GeneID" id="17302125"/>
<dbReference type="InterPro" id="IPR008271">
    <property type="entry name" value="Ser/Thr_kinase_AS"/>
</dbReference>
<keyword evidence="4" id="KW-0547">Nucleotide-binding</keyword>
<proteinExistence type="predicted"/>
<keyword evidence="5" id="KW-0418">Kinase</keyword>
<dbReference type="EMBL" id="JH992999">
    <property type="protein sequence ID" value="EKX45364.1"/>
    <property type="molecule type" value="Genomic_DNA"/>
</dbReference>
<name>L1JB74_GUITC</name>
<dbReference type="EC" id="2.7.11.1" evidence="1"/>
<dbReference type="GO" id="GO:0005524">
    <property type="term" value="F:ATP binding"/>
    <property type="evidence" value="ECO:0007669"/>
    <property type="project" value="UniProtKB-KW"/>
</dbReference>
<evidence type="ECO:0000313" key="12">
    <source>
        <dbReference type="Proteomes" id="UP000011087"/>
    </source>
</evidence>
<feature type="domain" description="Protein kinase" evidence="9">
    <location>
        <begin position="8"/>
        <end position="297"/>
    </location>
</feature>
<keyword evidence="6" id="KW-0067">ATP-binding</keyword>
<evidence type="ECO:0000256" key="2">
    <source>
        <dbReference type="ARBA" id="ARBA00022527"/>
    </source>
</evidence>
<comment type="catalytic activity">
    <reaction evidence="8">
        <text>L-seryl-[protein] + ATP = O-phospho-L-seryl-[protein] + ADP + H(+)</text>
        <dbReference type="Rhea" id="RHEA:17989"/>
        <dbReference type="Rhea" id="RHEA-COMP:9863"/>
        <dbReference type="Rhea" id="RHEA-COMP:11604"/>
        <dbReference type="ChEBI" id="CHEBI:15378"/>
        <dbReference type="ChEBI" id="CHEBI:29999"/>
        <dbReference type="ChEBI" id="CHEBI:30616"/>
        <dbReference type="ChEBI" id="CHEBI:83421"/>
        <dbReference type="ChEBI" id="CHEBI:456216"/>
        <dbReference type="EC" id="2.7.11.1"/>
    </reaction>
</comment>
<reference evidence="11" key="3">
    <citation type="submission" date="2015-06" db="UniProtKB">
        <authorList>
            <consortium name="EnsemblProtists"/>
        </authorList>
    </citation>
    <scope>IDENTIFICATION</scope>
</reference>
<dbReference type="Gene3D" id="1.10.510.10">
    <property type="entry name" value="Transferase(Phosphotransferase) domain 1"/>
    <property type="match status" value="1"/>
</dbReference>
<dbReference type="Proteomes" id="UP000011087">
    <property type="component" value="Unassembled WGS sequence"/>
</dbReference>
<dbReference type="PaxDb" id="55529-EKX45364"/>
<dbReference type="GO" id="GO:0005737">
    <property type="term" value="C:cytoplasm"/>
    <property type="evidence" value="ECO:0007669"/>
    <property type="project" value="TreeGrafter"/>
</dbReference>
<dbReference type="PANTHER" id="PTHR22967">
    <property type="entry name" value="SERINE/THREONINE PROTEIN KINASE"/>
    <property type="match status" value="1"/>
</dbReference>